<feature type="domain" description="PARP catalytic" evidence="6">
    <location>
        <begin position="284"/>
        <end position="510"/>
    </location>
</feature>
<keyword evidence="2 5" id="KW-0808">Transferase</keyword>
<evidence type="ECO:0000313" key="9">
    <source>
        <dbReference type="Proteomes" id="UP001363151"/>
    </source>
</evidence>
<keyword evidence="9" id="KW-1185">Reference proteome</keyword>
<keyword evidence="3 5" id="KW-0520">NAD</keyword>
<evidence type="ECO:0000256" key="1">
    <source>
        <dbReference type="ARBA" id="ARBA00022676"/>
    </source>
</evidence>
<feature type="domain" description="WGR" evidence="7">
    <location>
        <begin position="1"/>
        <end position="111"/>
    </location>
</feature>
<dbReference type="Pfam" id="PF00644">
    <property type="entry name" value="PARP"/>
    <property type="match status" value="1"/>
</dbReference>
<evidence type="ECO:0000259" key="7">
    <source>
        <dbReference type="PROSITE" id="PS51977"/>
    </source>
</evidence>
<dbReference type="Gene3D" id="3.90.228.10">
    <property type="match status" value="1"/>
</dbReference>
<dbReference type="PANTHER" id="PTHR10459:SF60">
    <property type="entry name" value="POLY [ADP-RIBOSE] POLYMERASE 2"/>
    <property type="match status" value="1"/>
</dbReference>
<dbReference type="InterPro" id="IPR008893">
    <property type="entry name" value="WGR_domain"/>
</dbReference>
<dbReference type="Pfam" id="PF05406">
    <property type="entry name" value="WGR"/>
    <property type="match status" value="1"/>
</dbReference>
<comment type="catalytic activity">
    <reaction evidence="4">
        <text>NAD(+) + (ADP-D-ribosyl)n-acceptor = nicotinamide + (ADP-D-ribosyl)n+1-acceptor + H(+).</text>
        <dbReference type="EC" id="2.4.2.30"/>
    </reaction>
</comment>
<protein>
    <recommendedName>
        <fullName evidence="5">Poly [ADP-ribose] polymerase</fullName>
        <shortName evidence="5">PARP</shortName>
        <ecNumber evidence="5">2.4.2.-</ecNumber>
    </recommendedName>
</protein>
<evidence type="ECO:0000256" key="4">
    <source>
        <dbReference type="ARBA" id="ARBA00033987"/>
    </source>
</evidence>
<dbReference type="PANTHER" id="PTHR10459">
    <property type="entry name" value="DNA LIGASE"/>
    <property type="match status" value="1"/>
</dbReference>
<comment type="caution">
    <text evidence="8">The sequence shown here is derived from an EMBL/GenBank/DDBJ whole genome shotgun (WGS) entry which is preliminary data.</text>
</comment>
<sequence>MSDPAPDPAGTGAGTARPVDSAHEANKFYRLQCLNFGERYAVFSRWGRVGQDDGRGVYSAYGGSRANKCMLHFHPTLADAQKEFSHYFNRHTLNDWPLAGDDDGRAARRRVRRAADLGGLGIKELKRLAAERGVDVSTCFEKRDLVAAVAAALPPRRRGRRRRRRRSETSVEAFVRCIMDKKNLEDDLSKRDVDVTNAEATDAARQSDVDRARDAAAVTSATNDFLRAIPHKVGRGAMAALRLDSRAVIREKLDLVAALEQVLVRLRLDRSGAAPAAPAADPRDEARRQYDALGCELTPVDRGTRAYAEIAAYLARGWPRARLDALFEARIPKQEAAFAPHRTDDCRLLWHGSSLANWCGILNGGLRIAPPEAPANGYNFDKGLYFADYASKSAQYCRADDGAPAVLCLAEVAVGRQHRVTAPDVNANNTRRLNSKDSVFAQGRLVPDPAAGDLDHGGAKIPLGAPVAYAPPADAPPQQRFMGHNELIVYEEARHKIKYVLQVRAGPRGQ</sequence>
<reference evidence="8 9" key="1">
    <citation type="submission" date="2024-03" db="EMBL/GenBank/DDBJ databases">
        <title>Aureococcus anophagefferens CCMP1851 and Kratosvirus quantuckense: Draft genome of a second virus-susceptible host strain in the model system.</title>
        <authorList>
            <person name="Chase E."/>
            <person name="Truchon A.R."/>
            <person name="Schepens W."/>
            <person name="Wilhelm S.W."/>
        </authorList>
    </citation>
    <scope>NUCLEOTIDE SEQUENCE [LARGE SCALE GENOMIC DNA]</scope>
    <source>
        <strain evidence="8 9">CCMP1851</strain>
    </source>
</reference>
<dbReference type="InterPro" id="IPR012317">
    <property type="entry name" value="Poly(ADP-ribose)pol_cat_dom"/>
</dbReference>
<dbReference type="PROSITE" id="PS51059">
    <property type="entry name" value="PARP_CATALYTIC"/>
    <property type="match status" value="1"/>
</dbReference>
<gene>
    <name evidence="8" type="primary">PARP2</name>
    <name evidence="8" type="ORF">SO694_0025701</name>
</gene>
<dbReference type="EMBL" id="JBBJCI010000394">
    <property type="protein sequence ID" value="KAK7231560.1"/>
    <property type="molecule type" value="Genomic_DNA"/>
</dbReference>
<evidence type="ECO:0000256" key="2">
    <source>
        <dbReference type="ARBA" id="ARBA00022679"/>
    </source>
</evidence>
<proteinExistence type="predicted"/>
<evidence type="ECO:0000313" key="8">
    <source>
        <dbReference type="EMBL" id="KAK7231560.1"/>
    </source>
</evidence>
<dbReference type="PROSITE" id="PS51977">
    <property type="entry name" value="WGR"/>
    <property type="match status" value="1"/>
</dbReference>
<organism evidence="8 9">
    <name type="scientific">Aureococcus anophagefferens</name>
    <name type="common">Harmful bloom alga</name>
    <dbReference type="NCBI Taxonomy" id="44056"/>
    <lineage>
        <taxon>Eukaryota</taxon>
        <taxon>Sar</taxon>
        <taxon>Stramenopiles</taxon>
        <taxon>Ochrophyta</taxon>
        <taxon>Pelagophyceae</taxon>
        <taxon>Pelagomonadales</taxon>
        <taxon>Pelagomonadaceae</taxon>
        <taxon>Aureococcus</taxon>
    </lineage>
</organism>
<name>A0ABR1FIS3_AURAN</name>
<dbReference type="SUPFAM" id="SSF142921">
    <property type="entry name" value="WGR domain-like"/>
    <property type="match status" value="1"/>
</dbReference>
<keyword evidence="1 5" id="KW-0328">Glycosyltransferase</keyword>
<dbReference type="InterPro" id="IPR036930">
    <property type="entry name" value="WGR_dom_sf"/>
</dbReference>
<accession>A0ABR1FIS3</accession>
<dbReference type="Proteomes" id="UP001363151">
    <property type="component" value="Unassembled WGS sequence"/>
</dbReference>
<evidence type="ECO:0000259" key="6">
    <source>
        <dbReference type="PROSITE" id="PS51059"/>
    </source>
</evidence>
<evidence type="ECO:0000256" key="5">
    <source>
        <dbReference type="RuleBase" id="RU362114"/>
    </source>
</evidence>
<dbReference type="EC" id="2.4.2.-" evidence="5"/>
<evidence type="ECO:0000256" key="3">
    <source>
        <dbReference type="ARBA" id="ARBA00023027"/>
    </source>
</evidence>
<dbReference type="InterPro" id="IPR050800">
    <property type="entry name" value="ARTD/PARP"/>
</dbReference>
<dbReference type="SUPFAM" id="SSF56399">
    <property type="entry name" value="ADP-ribosylation"/>
    <property type="match status" value="1"/>
</dbReference>